<dbReference type="Pfam" id="PF01909">
    <property type="entry name" value="NTP_transf_2"/>
    <property type="match status" value="1"/>
</dbReference>
<dbReference type="EMBL" id="JACCFS010000001">
    <property type="protein sequence ID" value="NYJ35780.1"/>
    <property type="molecule type" value="Genomic_DNA"/>
</dbReference>
<keyword evidence="3" id="KW-1185">Reference proteome</keyword>
<accession>A0A7Z0EP95</accession>
<sequence length="331" mass="34491">MSTEREEEGDLVSPSLSEALKKVGVTPEQLAQAGGSVLTSGPAYLVGSLAHGLGNRGSDIDVQVFTEEAERPSPPFLFFIGRTPVDVEHYPAAHVTDVTGELSAVTVSTAVGPMACGAAPASRELRSLTRWCTALPLREGSPALLDDGQRSLVAAHRRRSVLDALLERWMAAELLAAAGHDSPHAWRGCGRALLQLAAGTGDRLAIGGKWLVASVQRSGAAESLVSAAVRVRDGSEVAGLVAELGLPDLDPWSLCRFVPHPRSEEVRLGRERYVLSAHGALHGGTSDVPADAPDARGVDAAAAVEGIGAGLWAFEIDRAAVTAALDGGEER</sequence>
<evidence type="ECO:0000259" key="1">
    <source>
        <dbReference type="Pfam" id="PF01909"/>
    </source>
</evidence>
<evidence type="ECO:0000313" key="3">
    <source>
        <dbReference type="Proteomes" id="UP000572051"/>
    </source>
</evidence>
<protein>
    <recommendedName>
        <fullName evidence="1">Polymerase nucleotidyl transferase domain-containing protein</fullName>
    </recommendedName>
</protein>
<dbReference type="SUPFAM" id="SSF81301">
    <property type="entry name" value="Nucleotidyltransferase"/>
    <property type="match status" value="1"/>
</dbReference>
<dbReference type="GO" id="GO:0016779">
    <property type="term" value="F:nucleotidyltransferase activity"/>
    <property type="evidence" value="ECO:0007669"/>
    <property type="project" value="InterPro"/>
</dbReference>
<name>A0A7Z0EP95_9ACTN</name>
<dbReference type="RefSeq" id="WP_179825168.1">
    <property type="nucleotide sequence ID" value="NZ_JACCFS010000001.1"/>
</dbReference>
<dbReference type="InterPro" id="IPR043519">
    <property type="entry name" value="NT_sf"/>
</dbReference>
<evidence type="ECO:0000313" key="2">
    <source>
        <dbReference type="EMBL" id="NYJ35780.1"/>
    </source>
</evidence>
<gene>
    <name evidence="2" type="ORF">HNR10_003661</name>
</gene>
<dbReference type="InterPro" id="IPR002934">
    <property type="entry name" value="Polymerase_NTP_transf_dom"/>
</dbReference>
<feature type="domain" description="Polymerase nucleotidyl transferase" evidence="1">
    <location>
        <begin position="43"/>
        <end position="70"/>
    </location>
</feature>
<comment type="caution">
    <text evidence="2">The sequence shown here is derived from an EMBL/GenBank/DDBJ whole genome shotgun (WGS) entry which is preliminary data.</text>
</comment>
<reference evidence="2 3" key="1">
    <citation type="submission" date="2020-07" db="EMBL/GenBank/DDBJ databases">
        <title>Sequencing the genomes of 1000 actinobacteria strains.</title>
        <authorList>
            <person name="Klenk H.-P."/>
        </authorList>
    </citation>
    <scope>NUCLEOTIDE SEQUENCE [LARGE SCALE GENOMIC DNA]</scope>
    <source>
        <strain evidence="2 3">DSM 44442</strain>
    </source>
</reference>
<proteinExistence type="predicted"/>
<organism evidence="2 3">
    <name type="scientific">Nocardiopsis aegyptia</name>
    <dbReference type="NCBI Taxonomy" id="220378"/>
    <lineage>
        <taxon>Bacteria</taxon>
        <taxon>Bacillati</taxon>
        <taxon>Actinomycetota</taxon>
        <taxon>Actinomycetes</taxon>
        <taxon>Streptosporangiales</taxon>
        <taxon>Nocardiopsidaceae</taxon>
        <taxon>Nocardiopsis</taxon>
    </lineage>
</organism>
<dbReference type="Proteomes" id="UP000572051">
    <property type="component" value="Unassembled WGS sequence"/>
</dbReference>
<dbReference type="AlphaFoldDB" id="A0A7Z0EP95"/>